<feature type="domain" description="Bromo" evidence="4">
    <location>
        <begin position="694"/>
        <end position="747"/>
    </location>
</feature>
<feature type="compositionally biased region" description="Low complexity" evidence="3">
    <location>
        <begin position="189"/>
        <end position="205"/>
    </location>
</feature>
<feature type="compositionally biased region" description="Polar residues" evidence="3">
    <location>
        <begin position="500"/>
        <end position="513"/>
    </location>
</feature>
<dbReference type="EMBL" id="JAPDRK010000003">
    <property type="protein sequence ID" value="KAJ9613989.1"/>
    <property type="molecule type" value="Genomic_DNA"/>
</dbReference>
<name>A0AA39CMR7_9EURO</name>
<dbReference type="PROSITE" id="PS50014">
    <property type="entry name" value="BROMODOMAIN_2"/>
    <property type="match status" value="1"/>
</dbReference>
<evidence type="ECO:0000256" key="3">
    <source>
        <dbReference type="SAM" id="MobiDB-lite"/>
    </source>
</evidence>
<evidence type="ECO:0000313" key="6">
    <source>
        <dbReference type="Proteomes" id="UP001172673"/>
    </source>
</evidence>
<dbReference type="PANTHER" id="PTHR15398">
    <property type="entry name" value="BROMODOMAIN-CONTAINING PROTEIN 8"/>
    <property type="match status" value="1"/>
</dbReference>
<dbReference type="Proteomes" id="UP001172673">
    <property type="component" value="Unassembled WGS sequence"/>
</dbReference>
<feature type="compositionally biased region" description="Low complexity" evidence="3">
    <location>
        <begin position="945"/>
        <end position="956"/>
    </location>
</feature>
<feature type="compositionally biased region" description="Acidic residues" evidence="3">
    <location>
        <begin position="855"/>
        <end position="869"/>
    </location>
</feature>
<feature type="compositionally biased region" description="Pro residues" evidence="3">
    <location>
        <begin position="326"/>
        <end position="337"/>
    </location>
</feature>
<feature type="compositionally biased region" description="Polar residues" evidence="3">
    <location>
        <begin position="911"/>
        <end position="934"/>
    </location>
</feature>
<feature type="region of interest" description="Disordered" evidence="3">
    <location>
        <begin position="68"/>
        <end position="109"/>
    </location>
</feature>
<feature type="region of interest" description="Disordered" evidence="3">
    <location>
        <begin position="151"/>
        <end position="658"/>
    </location>
</feature>
<accession>A0AA39CMR7</accession>
<gene>
    <name evidence="5" type="ORF">H2200_002125</name>
</gene>
<dbReference type="Gene3D" id="1.20.920.10">
    <property type="entry name" value="Bromodomain-like"/>
    <property type="match status" value="1"/>
</dbReference>
<feature type="compositionally biased region" description="Low complexity" evidence="3">
    <location>
        <begin position="251"/>
        <end position="266"/>
    </location>
</feature>
<dbReference type="GO" id="GO:0006325">
    <property type="term" value="P:chromatin organization"/>
    <property type="evidence" value="ECO:0007669"/>
    <property type="project" value="UniProtKB-ARBA"/>
</dbReference>
<dbReference type="PANTHER" id="PTHR15398:SF4">
    <property type="entry name" value="BROMODOMAIN-CONTAINING PROTEIN 8 ISOFORM X1"/>
    <property type="match status" value="1"/>
</dbReference>
<feature type="region of interest" description="Disordered" evidence="3">
    <location>
        <begin position="833"/>
        <end position="878"/>
    </location>
</feature>
<evidence type="ECO:0000313" key="5">
    <source>
        <dbReference type="EMBL" id="KAJ9613989.1"/>
    </source>
</evidence>
<evidence type="ECO:0000256" key="2">
    <source>
        <dbReference type="PROSITE-ProRule" id="PRU00035"/>
    </source>
</evidence>
<dbReference type="InterPro" id="IPR036427">
    <property type="entry name" value="Bromodomain-like_sf"/>
</dbReference>
<dbReference type="InterPro" id="IPR001487">
    <property type="entry name" value="Bromodomain"/>
</dbReference>
<dbReference type="GO" id="GO:0035267">
    <property type="term" value="C:NuA4 histone acetyltransferase complex"/>
    <property type="evidence" value="ECO:0007669"/>
    <property type="project" value="TreeGrafter"/>
</dbReference>
<keyword evidence="6" id="KW-1185">Reference proteome</keyword>
<feature type="compositionally biased region" description="Polar residues" evidence="3">
    <location>
        <begin position="156"/>
        <end position="172"/>
    </location>
</feature>
<feature type="region of interest" description="Disordered" evidence="3">
    <location>
        <begin position="908"/>
        <end position="966"/>
    </location>
</feature>
<feature type="compositionally biased region" description="Pro residues" evidence="3">
    <location>
        <begin position="428"/>
        <end position="439"/>
    </location>
</feature>
<protein>
    <recommendedName>
        <fullName evidence="4">Bromo domain-containing protein</fullName>
    </recommendedName>
</protein>
<feature type="compositionally biased region" description="Pro residues" evidence="3">
    <location>
        <begin position="240"/>
        <end position="250"/>
    </location>
</feature>
<keyword evidence="1 2" id="KW-0103">Bromodomain</keyword>
<organism evidence="5 6">
    <name type="scientific">Cladophialophora chaetospira</name>
    <dbReference type="NCBI Taxonomy" id="386627"/>
    <lineage>
        <taxon>Eukaryota</taxon>
        <taxon>Fungi</taxon>
        <taxon>Dikarya</taxon>
        <taxon>Ascomycota</taxon>
        <taxon>Pezizomycotina</taxon>
        <taxon>Eurotiomycetes</taxon>
        <taxon>Chaetothyriomycetidae</taxon>
        <taxon>Chaetothyriales</taxon>
        <taxon>Herpotrichiellaceae</taxon>
        <taxon>Cladophialophora</taxon>
    </lineage>
</organism>
<feature type="compositionally biased region" description="Low complexity" evidence="3">
    <location>
        <begin position="440"/>
        <end position="450"/>
    </location>
</feature>
<feature type="compositionally biased region" description="Basic residues" evidence="3">
    <location>
        <begin position="957"/>
        <end position="966"/>
    </location>
</feature>
<proteinExistence type="predicted"/>
<evidence type="ECO:0000259" key="4">
    <source>
        <dbReference type="PROSITE" id="PS50014"/>
    </source>
</evidence>
<comment type="caution">
    <text evidence="5">The sequence shown here is derived from an EMBL/GenBank/DDBJ whole genome shotgun (WGS) entry which is preliminary data.</text>
</comment>
<feature type="compositionally biased region" description="Basic and acidic residues" evidence="3">
    <location>
        <begin position="843"/>
        <end position="854"/>
    </location>
</feature>
<feature type="compositionally biased region" description="Low complexity" evidence="3">
    <location>
        <begin position="350"/>
        <end position="369"/>
    </location>
</feature>
<feature type="compositionally biased region" description="Polar residues" evidence="3">
    <location>
        <begin position="340"/>
        <end position="349"/>
    </location>
</feature>
<feature type="compositionally biased region" description="Pro residues" evidence="3">
    <location>
        <begin position="370"/>
        <end position="390"/>
    </location>
</feature>
<dbReference type="SUPFAM" id="SSF47370">
    <property type="entry name" value="Bromodomain"/>
    <property type="match status" value="1"/>
</dbReference>
<feature type="compositionally biased region" description="Basic and acidic residues" evidence="3">
    <location>
        <begin position="514"/>
        <end position="525"/>
    </location>
</feature>
<reference evidence="5" key="1">
    <citation type="submission" date="2022-10" db="EMBL/GenBank/DDBJ databases">
        <title>Culturing micro-colonial fungi from biological soil crusts in the Mojave desert and describing Neophaeococcomyces mojavensis, and introducing the new genera and species Taxawa tesnikishii.</title>
        <authorList>
            <person name="Kurbessoian T."/>
            <person name="Stajich J.E."/>
        </authorList>
    </citation>
    <scope>NUCLEOTIDE SEQUENCE</scope>
    <source>
        <strain evidence="5">TK_41</strain>
    </source>
</reference>
<feature type="compositionally biased region" description="Polar residues" evidence="3">
    <location>
        <begin position="73"/>
        <end position="89"/>
    </location>
</feature>
<sequence length="966" mass="103845">MPSIKAYTQYETLAFCQLVAYHGSDTVDFEDISVALNDNELIRESDTYDHARLTVAALQSLYHELLDQEKTPSESPTVNGDDSSANGTNPRKRKLSASPAPPDDEQPNEQSLLQSLVNRLYARFREQTLKEIRQEEEDYLRIQDEIAQLEQEETDAQNQTSDAGKSNNNQYQPPLELIETKSGDTAPKVAVAQASSQATPSSATPGADATKVEQVGSTTPPPATGARTSPSNARNALPPTLAPSYPPPSVSPALASARASAEPAQARTSQPPPPQGPHQSPGAFHRTLPVPSPQRPNYGPINPQHFQPGPQGQPMPVLPQYAVSPQMPPPTEYPPPKRGSVSSTQSRGSPTPGQLQQPQQPYPGYSGYPQQPPWPHQPPAVPYGQPPPFSNQPYYHQSPPGRHPMQYQTPHHPPFIPYAQSAPVHYQGPPPHHAWPPQPQAGQPYYGYPGSANVTPIPRSDSRHVAVRSRSSTPWKRRPQLPGVVRPSSPVRPDREVSPISDTETPTRATKSGKQPDKTEQKSEEDQTASQKATSSARGRQQASATPSAFAGSRSQSIASFASDTPTDKHKKARATYKIKPEPPSTPAAFPSDTEQQSQRATGRRGRPRAGTLASKIDDSAPTTSSNKRKRSPGRGSATPPPSTAQLPFSSEAARAHQASLNRHSSLSLAVDPSLVAVTKNFGKTSQLLLNEINSHKLAGIFAKPLSERDAPGYKDLVLRPQDLKSIKAAIFKGGKAALAAIEAFEEKTGNHGLEEGGGDAEKTPTRNAAVGATANDTLSGERALGNGVYLIKATEDLVPPKSIVNSAQLEMELVRMFANAVMFNPLPSSERGFGPSLRLRKRGGDVAPHHNREDEEEQLESSESDESTPSDVGGIISDTREMCEDVMAMVKKWREVELERLGSVGELDMASSTPAAGLSTATQGSEPNASFGHSETLENEDEGGSSTPSASATGTARKRRRIAGN</sequence>
<dbReference type="AlphaFoldDB" id="A0AA39CMR7"/>
<feature type="compositionally biased region" description="Polar residues" evidence="3">
    <location>
        <begin position="528"/>
        <end position="565"/>
    </location>
</feature>
<evidence type="ECO:0000256" key="1">
    <source>
        <dbReference type="ARBA" id="ARBA00023117"/>
    </source>
</evidence>